<proteinExistence type="predicted"/>
<evidence type="ECO:0000313" key="1">
    <source>
        <dbReference type="EMBL" id="EDP8233557.1"/>
    </source>
</evidence>
<reference evidence="2 3" key="1">
    <citation type="submission" date="2019-06" db="EMBL/GenBank/DDBJ databases">
        <title>Epidemiology of MDR Campylobacter spp.</title>
        <authorList>
            <person name="Addetia A."/>
            <person name="Greninger A."/>
            <person name="Fang F."/>
        </authorList>
    </citation>
    <scope>NUCLEOTIDE SEQUENCE [LARGE SCALE GENOMIC DNA]</scope>
    <source>
        <strain evidence="2 3">HMC314</strain>
    </source>
</reference>
<dbReference type="AlphaFoldDB" id="A0A5C4YG12"/>
<organism evidence="2 3">
    <name type="scientific">Campylobacter jejuni</name>
    <dbReference type="NCBI Taxonomy" id="197"/>
    <lineage>
        <taxon>Bacteria</taxon>
        <taxon>Pseudomonadati</taxon>
        <taxon>Campylobacterota</taxon>
        <taxon>Epsilonproteobacteria</taxon>
        <taxon>Campylobacterales</taxon>
        <taxon>Campylobacteraceae</taxon>
        <taxon>Campylobacter</taxon>
    </lineage>
</organism>
<dbReference type="EMBL" id="AANOVI010000001">
    <property type="protein sequence ID" value="EDP8233557.1"/>
    <property type="molecule type" value="Genomic_DNA"/>
</dbReference>
<reference evidence="1 4" key="2">
    <citation type="submission" date="2020-01" db="EMBL/GenBank/DDBJ databases">
        <authorList>
            <consortium name="PulseNet: The National Subtyping Network for Foodborne Disease Surveillance"/>
            <person name="Tarr C.L."/>
            <person name="Trees E."/>
            <person name="Katz L.S."/>
            <person name="Carleton-Romer H.A."/>
            <person name="Stroika S."/>
            <person name="Kucerova Z."/>
            <person name="Roache K.F."/>
            <person name="Sabol A.L."/>
            <person name="Besser J."/>
            <person name="Gerner-Smidt P."/>
        </authorList>
    </citation>
    <scope>NUCLEOTIDE SEQUENCE [LARGE SCALE GENOMIC DNA]</scope>
    <source>
        <strain evidence="1 4">PNUSAC014094</strain>
    </source>
</reference>
<gene>
    <name evidence="2" type="ORF">FH034_05970</name>
    <name evidence="1" type="ORF">GSU20_00750</name>
</gene>
<evidence type="ECO:0000313" key="4">
    <source>
        <dbReference type="Proteomes" id="UP000478805"/>
    </source>
</evidence>
<evidence type="ECO:0000313" key="2">
    <source>
        <dbReference type="EMBL" id="TNO41533.1"/>
    </source>
</evidence>
<protein>
    <submittedName>
        <fullName evidence="2">DUF1804 family protein</fullName>
    </submittedName>
</protein>
<name>A0A5C4YG12_CAMJU</name>
<dbReference type="Proteomes" id="UP000312397">
    <property type="component" value="Unassembled WGS sequence"/>
</dbReference>
<evidence type="ECO:0000313" key="3">
    <source>
        <dbReference type="Proteomes" id="UP000312397"/>
    </source>
</evidence>
<dbReference type="InterPro" id="IPR014926">
    <property type="entry name" value="Phage_D3112_Orf24"/>
</dbReference>
<dbReference type="RefSeq" id="WP_215469246.1">
    <property type="nucleotide sequence ID" value="NZ_CATQGO010000001.1"/>
</dbReference>
<accession>A0A5C4YG12</accession>
<dbReference type="EMBL" id="VEVS01000018">
    <property type="protein sequence ID" value="TNO41533.1"/>
    <property type="molecule type" value="Genomic_DNA"/>
</dbReference>
<dbReference type="Pfam" id="PF08822">
    <property type="entry name" value="DUF1804"/>
    <property type="match status" value="1"/>
</dbReference>
<sequence>MAKNLTSTTKPKMAKVGCGLQVGAGSETPARKDEFTSSAKSQNNLKDLAKELYIAGFDIFKIAKILNRNEKTIRNYKAKDGDWDKQKANLLTSKIKDKESASLYESFTEQMFCAIENINTDEKMNAEKKTEAIARIGDSFSKMRKVARLEDPSSYRLNVAKKVVEIIISHLKNDKDCVAKLVSLLESGVIEKEILAMDI</sequence>
<dbReference type="Proteomes" id="UP000478805">
    <property type="component" value="Unassembled WGS sequence"/>
</dbReference>
<comment type="caution">
    <text evidence="2">The sequence shown here is derived from an EMBL/GenBank/DDBJ whole genome shotgun (WGS) entry which is preliminary data.</text>
</comment>